<gene>
    <name evidence="2" type="ORF">PsYK624_168890</name>
</gene>
<dbReference type="OrthoDB" id="3232438at2759"/>
<organism evidence="2 3">
    <name type="scientific">Phanerochaete sordida</name>
    <dbReference type="NCBI Taxonomy" id="48140"/>
    <lineage>
        <taxon>Eukaryota</taxon>
        <taxon>Fungi</taxon>
        <taxon>Dikarya</taxon>
        <taxon>Basidiomycota</taxon>
        <taxon>Agaricomycotina</taxon>
        <taxon>Agaricomycetes</taxon>
        <taxon>Polyporales</taxon>
        <taxon>Phanerochaetaceae</taxon>
        <taxon>Phanerochaete</taxon>
    </lineage>
</organism>
<evidence type="ECO:0008006" key="4">
    <source>
        <dbReference type="Google" id="ProtNLM"/>
    </source>
</evidence>
<proteinExistence type="predicted"/>
<feature type="compositionally biased region" description="Acidic residues" evidence="1">
    <location>
        <begin position="103"/>
        <end position="116"/>
    </location>
</feature>
<dbReference type="InterPro" id="IPR041078">
    <property type="entry name" value="Plavaka"/>
</dbReference>
<reference evidence="2 3" key="1">
    <citation type="submission" date="2021-08" db="EMBL/GenBank/DDBJ databases">
        <title>Draft Genome Sequence of Phanerochaete sordida strain YK-624.</title>
        <authorList>
            <person name="Mori T."/>
            <person name="Dohra H."/>
            <person name="Suzuki T."/>
            <person name="Kawagishi H."/>
            <person name="Hirai H."/>
        </authorList>
    </citation>
    <scope>NUCLEOTIDE SEQUENCE [LARGE SCALE GENOMIC DNA]</scope>
    <source>
        <strain evidence="2 3">YK-624</strain>
    </source>
</reference>
<evidence type="ECO:0000313" key="2">
    <source>
        <dbReference type="EMBL" id="GJF00596.1"/>
    </source>
</evidence>
<feature type="region of interest" description="Disordered" evidence="1">
    <location>
        <begin position="137"/>
        <end position="170"/>
    </location>
</feature>
<keyword evidence="3" id="KW-1185">Reference proteome</keyword>
<evidence type="ECO:0000256" key="1">
    <source>
        <dbReference type="SAM" id="MobiDB-lite"/>
    </source>
</evidence>
<dbReference type="Proteomes" id="UP000703269">
    <property type="component" value="Unassembled WGS sequence"/>
</dbReference>
<accession>A0A9P3GRM3</accession>
<name>A0A9P3GRM3_9APHY</name>
<comment type="caution">
    <text evidence="2">The sequence shown here is derived from an EMBL/GenBank/DDBJ whole genome shotgun (WGS) entry which is preliminary data.</text>
</comment>
<dbReference type="Pfam" id="PF18759">
    <property type="entry name" value="Plavaka"/>
    <property type="match status" value="1"/>
</dbReference>
<protein>
    <recommendedName>
        <fullName evidence="4">C2H2-type domain-containing protein</fullName>
    </recommendedName>
</protein>
<evidence type="ECO:0000313" key="3">
    <source>
        <dbReference type="Proteomes" id="UP000703269"/>
    </source>
</evidence>
<sequence>MPDPKVQCTGCGRLFIESGLFSHLQQARTGPCRNIYIDVLRQAAASSPPPPPSPQPFGNLDAMDLDDDEDMRFAAESLQMEDLDIEDSEVVINIDLPELSNLENDDDELEEEELEPVDEDTMYFYHNEDGWLPAKRPAQAVPASTSNSQQKQQPSAENPEDAPLPPDADEAGRRTLEANLRQPTYSIRYGGLAGASIPAPADPTPKEKAKHGFTMYGPPPGELEDNNIYAPFVSRTDWLFARWAKLRGPGSTAMTELLSIPLMREKLGLSYGSAQELNRIIDTRLHGRAPRFKRAKVEMAGESFDLYFRDILECVRALYGNPEFARYLVFEPEKVYSQGNNERLYHDMYTGTWWWATQNELEKEKPGATIIPLIISSDKAQVTTFGNKSAYPVYLTIGNLPKEIRRKPSRQGQMLLAYLPTTHLNHIPNKAARCCIVLNIFHKCLRTITEPLKAAGLNGMPIASGDGVWRRGHPIYAVHVGDYPEQTTVVGCKGGECPQCDAPRDKLGILASYSLRDLETILAAHAKYETDPAGFAKACREAGVKAIIHPFWEDLPYCNIFQSIMPDILHQILQGMLKHLVIWVKTAYSTAELDACCKALPRNSHVRHFFHGISPLARVTGKEHNDVARILLGLIIDMRLPNEMSNACLLRATRALLDFLFLSQYPVQSNSTLQRLENALRVFHDNKDIFIDLGIRKNFNFPKLHSLSHYVPNMKWKGSGDNFDTAYAERLHIDLTKDAYEASNHRDELPQMTRWVERKEKVLHFAEYIAWREGGSRPFAVYKPPVFPKTRIKLATNPACPHVQWPDIESVYGATYIKDAITRWVARMNNPDGTDAQIETAALDIHLPVDGLPVYHRASFWLGHSQQHPLSSNEYDTIIVRPERKDTLKRIVPARFDTALINGGDTSLISIQGKHNI</sequence>
<dbReference type="AlphaFoldDB" id="A0A9P3GRM3"/>
<dbReference type="EMBL" id="BPQB01000170">
    <property type="protein sequence ID" value="GJF00596.1"/>
    <property type="molecule type" value="Genomic_DNA"/>
</dbReference>
<feature type="region of interest" description="Disordered" evidence="1">
    <location>
        <begin position="44"/>
        <end position="64"/>
    </location>
</feature>
<feature type="compositionally biased region" description="Polar residues" evidence="1">
    <location>
        <begin position="142"/>
        <end position="155"/>
    </location>
</feature>
<feature type="region of interest" description="Disordered" evidence="1">
    <location>
        <begin position="97"/>
        <end position="116"/>
    </location>
</feature>